<dbReference type="Pfam" id="PF03911">
    <property type="entry name" value="Sec61_beta"/>
    <property type="match status" value="1"/>
</dbReference>
<comment type="similarity">
    <text evidence="2">Belongs to the SEC61-beta family.</text>
</comment>
<keyword evidence="12" id="KW-1185">Reference proteome</keyword>
<dbReference type="OrthoDB" id="5401193at2759"/>
<evidence type="ECO:0000256" key="3">
    <source>
        <dbReference type="ARBA" id="ARBA00022448"/>
    </source>
</evidence>
<keyword evidence="8" id="KW-0811">Translocation</keyword>
<keyword evidence="3" id="KW-0813">Transport</keyword>
<dbReference type="InterPro" id="IPR030671">
    <property type="entry name" value="Sec61-beta/Sbh"/>
</dbReference>
<evidence type="ECO:0000256" key="1">
    <source>
        <dbReference type="ARBA" id="ARBA00004389"/>
    </source>
</evidence>
<keyword evidence="4" id="KW-0812">Transmembrane</keyword>
<protein>
    <submittedName>
        <fullName evidence="11">Uncharacterized protein</fullName>
    </submittedName>
</protein>
<keyword evidence="5" id="KW-0256">Endoplasmic reticulum</keyword>
<keyword evidence="9" id="KW-0472">Membrane</keyword>
<evidence type="ECO:0000313" key="12">
    <source>
        <dbReference type="Proteomes" id="UP000005239"/>
    </source>
</evidence>
<feature type="compositionally biased region" description="Basic and acidic residues" evidence="10">
    <location>
        <begin position="179"/>
        <end position="192"/>
    </location>
</feature>
<evidence type="ECO:0000256" key="2">
    <source>
        <dbReference type="ARBA" id="ARBA00006103"/>
    </source>
</evidence>
<evidence type="ECO:0000256" key="6">
    <source>
        <dbReference type="ARBA" id="ARBA00022927"/>
    </source>
</evidence>
<keyword evidence="6" id="KW-0653">Protein transport</keyword>
<keyword evidence="7" id="KW-1133">Transmembrane helix</keyword>
<sequence>MGSERIRDRKRGIDRGLWKFYTEDSTGLKIGPVPAPVMSLVFIASLLLKGKARDKIRWYEGETKKMGLVLGIVISTLHSYHAFNWTSCFYEPPVAPAVDPSTVDVPAVLYAARDALNNPGLATGKVAHDVTLELLNGRSDFPSLFPPSPFFYFHSVAGGDEEMRECTPAMDAKPSGLASKEKIKDDSTQAERHNRMMERQSELKMDKFRFALMKENTILAWIFRHFKIKSSERRFEMRTKMERIMRPQKGKILVTFGPHLKT</sequence>
<dbReference type="PANTHER" id="PTHR13509">
    <property type="entry name" value="SEC61 SUBUNIT BETA"/>
    <property type="match status" value="1"/>
</dbReference>
<evidence type="ECO:0000256" key="7">
    <source>
        <dbReference type="ARBA" id="ARBA00022989"/>
    </source>
</evidence>
<evidence type="ECO:0000256" key="10">
    <source>
        <dbReference type="SAM" id="MobiDB-lite"/>
    </source>
</evidence>
<dbReference type="EnsemblMetazoa" id="PPA35099.1">
    <property type="protein sequence ID" value="PPA35099.1"/>
    <property type="gene ID" value="WBGene00273468"/>
</dbReference>
<evidence type="ECO:0000256" key="9">
    <source>
        <dbReference type="ARBA" id="ARBA00023136"/>
    </source>
</evidence>
<proteinExistence type="inferred from homology"/>
<evidence type="ECO:0000256" key="4">
    <source>
        <dbReference type="ARBA" id="ARBA00022692"/>
    </source>
</evidence>
<reference evidence="12" key="1">
    <citation type="journal article" date="2008" name="Nat. Genet.">
        <title>The Pristionchus pacificus genome provides a unique perspective on nematode lifestyle and parasitism.</title>
        <authorList>
            <person name="Dieterich C."/>
            <person name="Clifton S.W."/>
            <person name="Schuster L.N."/>
            <person name="Chinwalla A."/>
            <person name="Delehaunty K."/>
            <person name="Dinkelacker I."/>
            <person name="Fulton L."/>
            <person name="Fulton R."/>
            <person name="Godfrey J."/>
            <person name="Minx P."/>
            <person name="Mitreva M."/>
            <person name="Roeseler W."/>
            <person name="Tian H."/>
            <person name="Witte H."/>
            <person name="Yang S.P."/>
            <person name="Wilson R.K."/>
            <person name="Sommer R.J."/>
        </authorList>
    </citation>
    <scope>NUCLEOTIDE SEQUENCE [LARGE SCALE GENOMIC DNA]</scope>
    <source>
        <strain evidence="12">PS312</strain>
    </source>
</reference>
<evidence type="ECO:0000256" key="5">
    <source>
        <dbReference type="ARBA" id="ARBA00022824"/>
    </source>
</evidence>
<feature type="region of interest" description="Disordered" evidence="10">
    <location>
        <begin position="171"/>
        <end position="192"/>
    </location>
</feature>
<dbReference type="AlphaFoldDB" id="A0A2A6B613"/>
<evidence type="ECO:0000313" key="11">
    <source>
        <dbReference type="EnsemblMetazoa" id="PPA35099.1"/>
    </source>
</evidence>
<accession>A0A2A6B613</accession>
<reference evidence="11" key="2">
    <citation type="submission" date="2022-06" db="UniProtKB">
        <authorList>
            <consortium name="EnsemblMetazoa"/>
        </authorList>
    </citation>
    <scope>IDENTIFICATION</scope>
    <source>
        <strain evidence="11">PS312</strain>
    </source>
</reference>
<gene>
    <name evidence="11" type="primary">WBGene00273468</name>
</gene>
<dbReference type="GO" id="GO:0005784">
    <property type="term" value="C:Sec61 translocon complex"/>
    <property type="evidence" value="ECO:0007669"/>
    <property type="project" value="InterPro"/>
</dbReference>
<dbReference type="InterPro" id="IPR016482">
    <property type="entry name" value="SecG/Sec61-beta/Sbh"/>
</dbReference>
<name>A0A2A6B613_PRIPA</name>
<dbReference type="GO" id="GO:0006886">
    <property type="term" value="P:intracellular protein transport"/>
    <property type="evidence" value="ECO:0007669"/>
    <property type="project" value="InterPro"/>
</dbReference>
<dbReference type="Proteomes" id="UP000005239">
    <property type="component" value="Unassembled WGS sequence"/>
</dbReference>
<organism evidence="11 12">
    <name type="scientific">Pristionchus pacificus</name>
    <name type="common">Parasitic nematode worm</name>
    <dbReference type="NCBI Taxonomy" id="54126"/>
    <lineage>
        <taxon>Eukaryota</taxon>
        <taxon>Metazoa</taxon>
        <taxon>Ecdysozoa</taxon>
        <taxon>Nematoda</taxon>
        <taxon>Chromadorea</taxon>
        <taxon>Rhabditida</taxon>
        <taxon>Rhabditina</taxon>
        <taxon>Diplogasteromorpha</taxon>
        <taxon>Diplogasteroidea</taxon>
        <taxon>Neodiplogasteridae</taxon>
        <taxon>Pristionchus</taxon>
    </lineage>
</organism>
<evidence type="ECO:0000256" key="8">
    <source>
        <dbReference type="ARBA" id="ARBA00023010"/>
    </source>
</evidence>
<comment type="subcellular location">
    <subcellularLocation>
        <location evidence="1">Endoplasmic reticulum membrane</location>
        <topology evidence="1">Single-pass membrane protein</topology>
    </subcellularLocation>
</comment>
<accession>A0A8R1YSC8</accession>